<evidence type="ECO:0000256" key="2">
    <source>
        <dbReference type="ARBA" id="ARBA00022450"/>
    </source>
</evidence>
<dbReference type="Pfam" id="PF00668">
    <property type="entry name" value="Condensation"/>
    <property type="match status" value="3"/>
</dbReference>
<dbReference type="SUPFAM" id="SSF56801">
    <property type="entry name" value="Acetyl-CoA synthetase-like"/>
    <property type="match status" value="2"/>
</dbReference>
<dbReference type="PANTHER" id="PTHR45527">
    <property type="entry name" value="NONRIBOSOMAL PEPTIDE SYNTHETASE"/>
    <property type="match status" value="1"/>
</dbReference>
<dbReference type="Gene3D" id="3.30.559.10">
    <property type="entry name" value="Chloramphenicol acetyltransferase-like domain"/>
    <property type="match status" value="3"/>
</dbReference>
<dbReference type="PROSITE" id="PS00455">
    <property type="entry name" value="AMP_BINDING"/>
    <property type="match status" value="2"/>
</dbReference>
<reference evidence="5 6" key="1">
    <citation type="submission" date="2024-09" db="EMBL/GenBank/DDBJ databases">
        <authorList>
            <person name="Sun Q."/>
            <person name="Mori K."/>
        </authorList>
    </citation>
    <scope>NUCLEOTIDE SEQUENCE [LARGE SCALE GENOMIC DNA]</scope>
    <source>
        <strain evidence="5 6">JCM 3324</strain>
    </source>
</reference>
<dbReference type="Gene3D" id="3.30.559.30">
    <property type="entry name" value="Nonribosomal peptide synthetase, condensation domain"/>
    <property type="match status" value="3"/>
</dbReference>
<accession>A0ABV5P635</accession>
<dbReference type="SMART" id="SM00823">
    <property type="entry name" value="PKS_PP"/>
    <property type="match status" value="2"/>
</dbReference>
<dbReference type="SUPFAM" id="SSF52777">
    <property type="entry name" value="CoA-dependent acyltransferases"/>
    <property type="match status" value="6"/>
</dbReference>
<dbReference type="NCBIfam" id="NF003417">
    <property type="entry name" value="PRK04813.1"/>
    <property type="match status" value="2"/>
</dbReference>
<sequence length="2443" mass="258373">VIDRHDIFRTAVRWEGLPELVQVVWRRAVLPVAEVTGDLVATVGLSMDVGRAPLLDVHVTRDDDRWLALVRVHHLVQDHLGLEVVLSEVAAFLDGRGDELPEPLPFRDFVAQARNSASTEEHERFFAGLLGDVEETTAPFGVVEVRGSGAGVREVQAAIPGEVAAGVRRVARGLGVSPATVLHVAWARVLAAVSGRDDVVFGTVLFGRMNAGAGADRVPGPYINTLPVRVKVGETGVAQAVTGMRGQLAELLAHEHASLAVAQRAGGVPGDAPLFTSLFNYRHNGGDDQAPDAFDGIEVAYSQEHTNYPLLVSVNDDGDRLRVVVGAVAPIDPALVAELLCTTVGNLVNVLETDAGTPLAVVGVLGERERRVLEEWNDTAATVPDVTVVDLFEAQVARTPDAVAVVCGGVEVSYAELHARSDRLANVLVERGVGPESIVGVALERGIELIVAVFGVLKAGGAYLPIDVGYPAERIAYLIEDARPVTVLVSAETAAVVPGPVLVVDDAVGAEVPVRRVGLRPEHPAYVIYTSGSTGRPKGVLVEHRSLANLLHWAASTFSELSRVLAATSLSFDVSVFEIFAPLVSGGSIEVVGDLLALADRGRSWEVSLVSAVPSALSQVLAETTARPGRVVLAGEALSAPVMRAVTEALPGARVDNIYGPTEATVYAAAWHGDSSGAPPIGRPLTNTRLHVLDSGLRPVPVGAAGELYIAGAGLARGYVGRPGLTAERFVACPYGGRMYRTGDLARWNADGEVEYLGRVDEQVKVRGFRVEPGEIETVLAAHPSVVQAVVVAREDTPGDKRLVAYIVPDQPGVAEEVRRFAADRLPGHMVPAAVVELEALPLNANGKLDRRALPAPEISVSAAGREPADAREEILCGLFADVLGLDRVGVDDDFFALGGHSLLAVRLISRIRSVLGTEVAVRTLFERPTVAGLAARLTDGDRARTPLTARPRPERVPLSYAQRRLWFIQQLEGPSATYNVPVMLKLTGHLDREALAAAMRDVLDRHESLRTIFPAHDGEPYQHVLGMDETGWTLHTMDAGADLDTAVDAVVGHGFDVSSEIPVRAALLSANHDEHVLVMAVHHIAGDGWSMGPLAQDVSTAYAARREGRAPAWRDLPVQYADYALWQRDLLGDEDDPGSVISRQVAYWRDTLDGAPQELPLPFDRPRPAVASHRGHQAGARVSAEVHARLREVARAEGVTPFMVLEGALAVLLSRLGAGEDIVVGSASAGRTDEALDGLVGCFVNALVLRTDLSGNPTFREVLARVRAANLGAFAHQDVPFERLVEELAPSRSLARHPLFQVVFTKQDTVEAVLDLPGVEASGMPAGLSSAKFDLDVLVGESFREDGAPAGVSCSVTVAADLFEAGTARRIAERWVRVLEALTADPGLRVGAVDVAGPAERELMLREWNGQAVDVPAASVAELFTAQAARTPGAVAVTCAGTDLTYAELDARANRLARYLAAQGVGPESVVGLCLPRGVDAVAAMLAVWKAGGAYLPIDPGQPVERTAYMLADSRAMLLLTVEEILEELPAGRLRMVALDDPMTTAHLAAMPESAPDTVTRAGGTAYVIYTSGSTGRPKGVAVTHGALANYVTCVPPQVGLGAPGAAYALLQAPTTDLGNTMLFACLATGGRLHILDADQVTDPAAVASYLAEHRIDHLKAVPSHLAALGTRNLEGVLPGRSLVLGGEAAPPEWVADLLAAAGERAVFNHYGPTETTIGVVTGRLTPALVAGGVVPLGRPIGNTRVLVLDGNLAPVPVGVAGELYVAGPALSRGYVGRPGLTAERFVACPFGGRMYRTGDLAKWTADGQLVFAGRVDDQVKVRGFRVEPGEIQAVIAASPLVAQAAVIAREDAPGEVRLVAYVVPHDDGPDLPDEVRRHAAARLPEHMVPSAVVTLAELPLTSNGKVDRKALPAPEYSGGGGRPPANAREELLCAAFAEVLGLERVGVEDDFFALGGHSLLVVSLVERLRARGVSVSVRALFETPTVAGLAEAVAEEARVEAPPSAVPEGADEITPEMVPLVSLSQAELDRIASGVPGGAANVADIYPLAPLQEGLLFHHLLAGGGGDVYMRPVVLEFESRERLDELVTALQRVIDRHDIFRTSLAWEGLREPVQVVWRRAVLPVETVELDASGGDLVDQLIATAGLSMDLGRAPLLDLCTARVPGSERWLAMVRMHHMVQDRTGTDVLLTEVAAFLGGRGGELADPVPFRNFVAQARSGIREEEHERFFAGLLGDVEEPTAPFGLLDVRGDGTDVRRAVAEIDAGLTTRVRDVARRLAVSPATVMHVVWARVLGAVSGRDDVVFGTVLFGRMNAGVGADRVPGPFINTLPVRVRLGGGVGEVVSGMRGQLAELLMHEHAPLAVAQRASGVPADAPLFTSILNYQRSTHDETEETPELDGVRVVRVIDRTNYPLSLAVDDRGDGMSVVVDAVAGVDAEVVAG</sequence>
<dbReference type="InterPro" id="IPR045851">
    <property type="entry name" value="AMP-bd_C_sf"/>
</dbReference>
<dbReference type="CDD" id="cd05930">
    <property type="entry name" value="A_NRPS"/>
    <property type="match status" value="2"/>
</dbReference>
<dbReference type="InterPro" id="IPR020806">
    <property type="entry name" value="PKS_PP-bd"/>
</dbReference>
<dbReference type="InterPro" id="IPR000873">
    <property type="entry name" value="AMP-dep_synth/lig_dom"/>
</dbReference>
<dbReference type="Pfam" id="PF13193">
    <property type="entry name" value="AMP-binding_C"/>
    <property type="match status" value="2"/>
</dbReference>
<dbReference type="Pfam" id="PF00501">
    <property type="entry name" value="AMP-binding"/>
    <property type="match status" value="2"/>
</dbReference>
<name>A0ABV5P635_9ACTN</name>
<dbReference type="NCBIfam" id="TIGR01733">
    <property type="entry name" value="AA-adenyl-dom"/>
    <property type="match status" value="2"/>
</dbReference>
<evidence type="ECO:0000256" key="1">
    <source>
        <dbReference type="ARBA" id="ARBA00001957"/>
    </source>
</evidence>
<dbReference type="PROSITE" id="PS50075">
    <property type="entry name" value="CARRIER"/>
    <property type="match status" value="2"/>
</dbReference>
<dbReference type="InterPro" id="IPR006162">
    <property type="entry name" value="Ppantetheine_attach_site"/>
</dbReference>
<gene>
    <name evidence="5" type="ORF">ACFFR3_49730</name>
</gene>
<dbReference type="Gene3D" id="1.10.1200.10">
    <property type="entry name" value="ACP-like"/>
    <property type="match status" value="1"/>
</dbReference>
<dbReference type="InterPro" id="IPR010071">
    <property type="entry name" value="AA_adenyl_dom"/>
</dbReference>
<dbReference type="Gene3D" id="3.30.300.30">
    <property type="match status" value="2"/>
</dbReference>
<keyword evidence="3" id="KW-0597">Phosphoprotein</keyword>
<keyword evidence="6" id="KW-1185">Reference proteome</keyword>
<dbReference type="InterPro" id="IPR036736">
    <property type="entry name" value="ACP-like_sf"/>
</dbReference>
<feature type="non-terminal residue" evidence="5">
    <location>
        <position position="1"/>
    </location>
</feature>
<dbReference type="InterPro" id="IPR020845">
    <property type="entry name" value="AMP-binding_CS"/>
</dbReference>
<evidence type="ECO:0000313" key="6">
    <source>
        <dbReference type="Proteomes" id="UP001589568"/>
    </source>
</evidence>
<dbReference type="Gene3D" id="3.40.50.1820">
    <property type="entry name" value="alpha/beta hydrolase"/>
    <property type="match status" value="1"/>
</dbReference>
<dbReference type="SUPFAM" id="SSF47336">
    <property type="entry name" value="ACP-like"/>
    <property type="match status" value="2"/>
</dbReference>
<dbReference type="EMBL" id="JBHMCF010000065">
    <property type="protein sequence ID" value="MFB9477631.1"/>
    <property type="molecule type" value="Genomic_DNA"/>
</dbReference>
<dbReference type="InterPro" id="IPR029058">
    <property type="entry name" value="AB_hydrolase_fold"/>
</dbReference>
<dbReference type="InterPro" id="IPR001242">
    <property type="entry name" value="Condensation_dom"/>
</dbReference>
<comment type="caution">
    <text evidence="5">The sequence shown here is derived from an EMBL/GenBank/DDBJ whole genome shotgun (WGS) entry which is preliminary data.</text>
</comment>
<comment type="cofactor">
    <cofactor evidence="1">
        <name>pantetheine 4'-phosphate</name>
        <dbReference type="ChEBI" id="CHEBI:47942"/>
    </cofactor>
</comment>
<dbReference type="Pfam" id="PF00550">
    <property type="entry name" value="PP-binding"/>
    <property type="match status" value="2"/>
</dbReference>
<feature type="domain" description="Carrier" evidence="4">
    <location>
        <begin position="1925"/>
        <end position="1999"/>
    </location>
</feature>
<evidence type="ECO:0000256" key="3">
    <source>
        <dbReference type="ARBA" id="ARBA00022553"/>
    </source>
</evidence>
<dbReference type="Gene3D" id="3.40.50.980">
    <property type="match status" value="4"/>
</dbReference>
<dbReference type="CDD" id="cd19544">
    <property type="entry name" value="E-C_NRPS"/>
    <property type="match status" value="2"/>
</dbReference>
<evidence type="ECO:0000259" key="4">
    <source>
        <dbReference type="PROSITE" id="PS50075"/>
    </source>
</evidence>
<proteinExistence type="predicted"/>
<organism evidence="5 6">
    <name type="scientific">Nonomuraea salmonea</name>
    <dbReference type="NCBI Taxonomy" id="46181"/>
    <lineage>
        <taxon>Bacteria</taxon>
        <taxon>Bacillati</taxon>
        <taxon>Actinomycetota</taxon>
        <taxon>Actinomycetes</taxon>
        <taxon>Streptosporangiales</taxon>
        <taxon>Streptosporangiaceae</taxon>
        <taxon>Nonomuraea</taxon>
    </lineage>
</organism>
<dbReference type="PROSITE" id="PS00012">
    <property type="entry name" value="PHOSPHOPANTETHEINE"/>
    <property type="match status" value="1"/>
</dbReference>
<dbReference type="InterPro" id="IPR009081">
    <property type="entry name" value="PP-bd_ACP"/>
</dbReference>
<dbReference type="RefSeq" id="WP_379485483.1">
    <property type="nucleotide sequence ID" value="NZ_JBHMCF010000065.1"/>
</dbReference>
<feature type="non-terminal residue" evidence="5">
    <location>
        <position position="2443"/>
    </location>
</feature>
<protein>
    <submittedName>
        <fullName evidence="5">Amino acid adenylation domain-containing protein</fullName>
    </submittedName>
</protein>
<dbReference type="CDD" id="cd19540">
    <property type="entry name" value="LCL_NRPS-like"/>
    <property type="match status" value="1"/>
</dbReference>
<dbReference type="Proteomes" id="UP001589568">
    <property type="component" value="Unassembled WGS sequence"/>
</dbReference>
<dbReference type="InterPro" id="IPR025110">
    <property type="entry name" value="AMP-bd_C"/>
</dbReference>
<dbReference type="InterPro" id="IPR023213">
    <property type="entry name" value="CAT-like_dom_sf"/>
</dbReference>
<dbReference type="PANTHER" id="PTHR45527:SF1">
    <property type="entry name" value="FATTY ACID SYNTHASE"/>
    <property type="match status" value="1"/>
</dbReference>
<dbReference type="Gene3D" id="2.30.38.10">
    <property type="entry name" value="Luciferase, Domain 3"/>
    <property type="match status" value="2"/>
</dbReference>
<evidence type="ECO:0000313" key="5">
    <source>
        <dbReference type="EMBL" id="MFB9477631.1"/>
    </source>
</evidence>
<keyword evidence="2" id="KW-0596">Phosphopantetheine</keyword>
<feature type="domain" description="Carrier" evidence="4">
    <location>
        <begin position="867"/>
        <end position="942"/>
    </location>
</feature>